<evidence type="ECO:0000313" key="3">
    <source>
        <dbReference type="Proteomes" id="UP001271640"/>
    </source>
</evidence>
<dbReference type="RefSeq" id="WP_319924895.1">
    <property type="nucleotide sequence ID" value="NZ_VCDP01000007.1"/>
</dbReference>
<dbReference type="Pfam" id="PF25136">
    <property type="entry name" value="DUF7823"/>
    <property type="match status" value="1"/>
</dbReference>
<reference evidence="3" key="1">
    <citation type="journal article" date="2024" name="Toxins">
        <title>Genome Sequence Analysis of Native Xenorhabdus Strains Isolated from Entomopathogenic Nematodes in Argentina.</title>
        <authorList>
            <person name="Palma L."/>
            <person name="Frizzo L."/>
            <person name="Kaiser S."/>
            <person name="Berry C."/>
            <person name="Caballero P."/>
            <person name="Bode H.B."/>
            <person name="Del Valle E.E."/>
        </authorList>
    </citation>
    <scope>NUCLEOTIDE SEQUENCE [LARGE SCALE GENOMIC DNA]</scope>
    <source>
        <strain evidence="3">Reich</strain>
    </source>
</reference>
<evidence type="ECO:0000313" key="2">
    <source>
        <dbReference type="EMBL" id="MDX7998156.1"/>
    </source>
</evidence>
<accession>A0ABU4SHM1</accession>
<sequence length="173" mass="20074">MSEINEPKIDIDNSMLVIDVTLGTALDNGVTLGLNKDDVETRWGYLSDDVANWEKSRAFGFLIVIKNNIVFDKTIFFYWSEFKGAPDYLLFYWGVQLRKDEKYLLEVLKFFIKKVLYVTVDDITYNLGRGEDWSEPYASGAMVTYSGTDAQKLSTILKKTGETKRFYCNWYDK</sequence>
<name>A0ABU4SHM1_9GAMM</name>
<gene>
    <name evidence="2" type="ORF">FE394_02825</name>
</gene>
<evidence type="ECO:0000259" key="1">
    <source>
        <dbReference type="Pfam" id="PF25136"/>
    </source>
</evidence>
<comment type="caution">
    <text evidence="2">The sequence shown here is derived from an EMBL/GenBank/DDBJ whole genome shotgun (WGS) entry which is preliminary data.</text>
</comment>
<feature type="domain" description="DUF7823" evidence="1">
    <location>
        <begin position="58"/>
        <end position="170"/>
    </location>
</feature>
<dbReference type="InterPro" id="IPR056725">
    <property type="entry name" value="DUF7823"/>
</dbReference>
<dbReference type="Proteomes" id="UP001271640">
    <property type="component" value="Unassembled WGS sequence"/>
</dbReference>
<organism evidence="2 3">
    <name type="scientific">Xenorhabdus littoralis</name>
    <dbReference type="NCBI Taxonomy" id="2582835"/>
    <lineage>
        <taxon>Bacteria</taxon>
        <taxon>Pseudomonadati</taxon>
        <taxon>Pseudomonadota</taxon>
        <taxon>Gammaproteobacteria</taxon>
        <taxon>Enterobacterales</taxon>
        <taxon>Morganellaceae</taxon>
        <taxon>Xenorhabdus</taxon>
    </lineage>
</organism>
<dbReference type="EMBL" id="VCDP01000007">
    <property type="protein sequence ID" value="MDX7998156.1"/>
    <property type="molecule type" value="Genomic_DNA"/>
</dbReference>
<proteinExistence type="predicted"/>
<protein>
    <recommendedName>
        <fullName evidence="1">DUF7823 domain-containing protein</fullName>
    </recommendedName>
</protein>
<keyword evidence="3" id="KW-1185">Reference proteome</keyword>